<accession>A0A016TYR1</accession>
<proteinExistence type="predicted"/>
<dbReference type="Proteomes" id="UP000024635">
    <property type="component" value="Unassembled WGS sequence"/>
</dbReference>
<protein>
    <submittedName>
        <fullName evidence="1">Uncharacterized protein</fullName>
    </submittedName>
</protein>
<sequence length="117" mass="13370">MCRLRYLCRLENLFISLQGCSYLRKLQPRRAHESTNHRLEAYLLSRIHARVVQCIPSARETQKSIISFLEGFRKEVISLGRWSSCRALDAPWSPVADCSTPTVVAKVHDVFGPPDLT</sequence>
<organism evidence="1 2">
    <name type="scientific">Ancylostoma ceylanicum</name>
    <dbReference type="NCBI Taxonomy" id="53326"/>
    <lineage>
        <taxon>Eukaryota</taxon>
        <taxon>Metazoa</taxon>
        <taxon>Ecdysozoa</taxon>
        <taxon>Nematoda</taxon>
        <taxon>Chromadorea</taxon>
        <taxon>Rhabditida</taxon>
        <taxon>Rhabditina</taxon>
        <taxon>Rhabditomorpha</taxon>
        <taxon>Strongyloidea</taxon>
        <taxon>Ancylostomatidae</taxon>
        <taxon>Ancylostomatinae</taxon>
        <taxon>Ancylostoma</taxon>
    </lineage>
</organism>
<name>A0A016TYR1_9BILA</name>
<dbReference type="AlphaFoldDB" id="A0A016TYR1"/>
<evidence type="ECO:0000313" key="1">
    <source>
        <dbReference type="EMBL" id="EYC07463.1"/>
    </source>
</evidence>
<comment type="caution">
    <text evidence="1">The sequence shown here is derived from an EMBL/GenBank/DDBJ whole genome shotgun (WGS) entry which is preliminary data.</text>
</comment>
<evidence type="ECO:0000313" key="2">
    <source>
        <dbReference type="Proteomes" id="UP000024635"/>
    </source>
</evidence>
<keyword evidence="2" id="KW-1185">Reference proteome</keyword>
<gene>
    <name evidence="1" type="primary">Acey_s0070.g448</name>
    <name evidence="1" type="ORF">Y032_0070g448</name>
</gene>
<dbReference type="EMBL" id="JARK01001406">
    <property type="protein sequence ID" value="EYC07463.1"/>
    <property type="molecule type" value="Genomic_DNA"/>
</dbReference>
<reference evidence="2" key="1">
    <citation type="journal article" date="2015" name="Nat. Genet.">
        <title>The genome and transcriptome of the zoonotic hookworm Ancylostoma ceylanicum identify infection-specific gene families.</title>
        <authorList>
            <person name="Schwarz E.M."/>
            <person name="Hu Y."/>
            <person name="Antoshechkin I."/>
            <person name="Miller M.M."/>
            <person name="Sternberg P.W."/>
            <person name="Aroian R.V."/>
        </authorList>
    </citation>
    <scope>NUCLEOTIDE SEQUENCE</scope>
    <source>
        <strain evidence="2">HY135</strain>
    </source>
</reference>